<dbReference type="GO" id="GO:0015935">
    <property type="term" value="C:small ribosomal subunit"/>
    <property type="evidence" value="ECO:0007669"/>
    <property type="project" value="TreeGrafter"/>
</dbReference>
<dbReference type="Pfam" id="PF00886">
    <property type="entry name" value="Ribosomal_S16"/>
    <property type="match status" value="1"/>
</dbReference>
<feature type="compositionally biased region" description="Polar residues" evidence="4">
    <location>
        <begin position="89"/>
        <end position="109"/>
    </location>
</feature>
<gene>
    <name evidence="3 5" type="primary">rpsP</name>
    <name evidence="5" type="ORF">FKZ61_03490</name>
</gene>
<evidence type="ECO:0000313" key="5">
    <source>
        <dbReference type="EMBL" id="TQE97490.1"/>
    </source>
</evidence>
<dbReference type="Gene3D" id="3.30.1320.10">
    <property type="match status" value="1"/>
</dbReference>
<dbReference type="InParanoid" id="A0A540VL49"/>
<dbReference type="InterPro" id="IPR000307">
    <property type="entry name" value="Ribosomal_bS16"/>
</dbReference>
<proteinExistence type="inferred from homology"/>
<dbReference type="GO" id="GO:0006412">
    <property type="term" value="P:translation"/>
    <property type="evidence" value="ECO:0007669"/>
    <property type="project" value="UniProtKB-UniRule"/>
</dbReference>
<evidence type="ECO:0000256" key="1">
    <source>
        <dbReference type="ARBA" id="ARBA00022980"/>
    </source>
</evidence>
<dbReference type="RefSeq" id="WP_141608683.1">
    <property type="nucleotide sequence ID" value="NZ_VIGC02000003.1"/>
</dbReference>
<dbReference type="NCBIfam" id="TIGR00002">
    <property type="entry name" value="S16"/>
    <property type="match status" value="1"/>
</dbReference>
<dbReference type="PANTHER" id="PTHR12919:SF20">
    <property type="entry name" value="SMALL RIBOSOMAL SUBUNIT PROTEIN BS16M"/>
    <property type="match status" value="1"/>
</dbReference>
<dbReference type="Proteomes" id="UP000317371">
    <property type="component" value="Unassembled WGS sequence"/>
</dbReference>
<dbReference type="InterPro" id="IPR023803">
    <property type="entry name" value="Ribosomal_bS16_dom_sf"/>
</dbReference>
<dbReference type="OrthoDB" id="9807878at2"/>
<evidence type="ECO:0000256" key="4">
    <source>
        <dbReference type="SAM" id="MobiDB-lite"/>
    </source>
</evidence>
<evidence type="ECO:0000256" key="2">
    <source>
        <dbReference type="ARBA" id="ARBA00023274"/>
    </source>
</evidence>
<keyword evidence="6" id="KW-1185">Reference proteome</keyword>
<dbReference type="GO" id="GO:0005737">
    <property type="term" value="C:cytoplasm"/>
    <property type="evidence" value="ECO:0007669"/>
    <property type="project" value="UniProtKB-ARBA"/>
</dbReference>
<reference evidence="5 6" key="1">
    <citation type="submission" date="2019-06" db="EMBL/GenBank/DDBJ databases">
        <title>Genome sequence of Litorilinea aerophila BAA-2444.</title>
        <authorList>
            <person name="Maclea K.S."/>
            <person name="Maurais E.G."/>
            <person name="Iannazzi L.C."/>
        </authorList>
    </citation>
    <scope>NUCLEOTIDE SEQUENCE [LARGE SCALE GENOMIC DNA]</scope>
    <source>
        <strain evidence="5 6">ATCC BAA-2444</strain>
    </source>
</reference>
<dbReference type="PANTHER" id="PTHR12919">
    <property type="entry name" value="30S RIBOSOMAL PROTEIN S16"/>
    <property type="match status" value="1"/>
</dbReference>
<keyword evidence="1 3" id="KW-0689">Ribosomal protein</keyword>
<evidence type="ECO:0000256" key="3">
    <source>
        <dbReference type="HAMAP-Rule" id="MF_00385"/>
    </source>
</evidence>
<accession>A0A540VL49</accession>
<feature type="region of interest" description="Disordered" evidence="4">
    <location>
        <begin position="84"/>
        <end position="109"/>
    </location>
</feature>
<comment type="caution">
    <text evidence="5">The sequence shown here is derived from an EMBL/GenBank/DDBJ whole genome shotgun (WGS) entry which is preliminary data.</text>
</comment>
<name>A0A540VL49_9CHLR</name>
<dbReference type="EMBL" id="VIGC01000003">
    <property type="protein sequence ID" value="TQE97490.1"/>
    <property type="molecule type" value="Genomic_DNA"/>
</dbReference>
<comment type="similarity">
    <text evidence="3">Belongs to the bacterial ribosomal protein bS16 family.</text>
</comment>
<dbReference type="SUPFAM" id="SSF54565">
    <property type="entry name" value="Ribosomal protein S16"/>
    <property type="match status" value="1"/>
</dbReference>
<dbReference type="GO" id="GO:0003735">
    <property type="term" value="F:structural constituent of ribosome"/>
    <property type="evidence" value="ECO:0007669"/>
    <property type="project" value="InterPro"/>
</dbReference>
<evidence type="ECO:0000313" key="6">
    <source>
        <dbReference type="Proteomes" id="UP000317371"/>
    </source>
</evidence>
<keyword evidence="2 3" id="KW-0687">Ribonucleoprotein</keyword>
<dbReference type="HAMAP" id="MF_00385">
    <property type="entry name" value="Ribosomal_bS16"/>
    <property type="match status" value="1"/>
</dbReference>
<dbReference type="AlphaFoldDB" id="A0A540VL49"/>
<organism evidence="5 6">
    <name type="scientific">Litorilinea aerophila</name>
    <dbReference type="NCBI Taxonomy" id="1204385"/>
    <lineage>
        <taxon>Bacteria</taxon>
        <taxon>Bacillati</taxon>
        <taxon>Chloroflexota</taxon>
        <taxon>Caldilineae</taxon>
        <taxon>Caldilineales</taxon>
        <taxon>Caldilineaceae</taxon>
        <taxon>Litorilinea</taxon>
    </lineage>
</organism>
<protein>
    <recommendedName>
        <fullName evidence="3">Small ribosomal subunit protein bS16</fullName>
    </recommendedName>
</protein>
<sequence>MVRIRLRRVGAKKKPSYRIVVAPKEAPRDGRFIEILGYYNPRTEPETVEVKLDRAAYWLSVGAQPSEPVARMFRRLNLLDENGRPIPLSQDNAETQSNGDASAVSASAA</sequence>